<gene>
    <name evidence="2" type="ORF">JKJ07_15805</name>
</gene>
<protein>
    <submittedName>
        <fullName evidence="2">Uncharacterized protein</fullName>
    </submittedName>
</protein>
<dbReference type="RefSeq" id="WP_202992274.1">
    <property type="nucleotide sequence ID" value="NZ_JAENHO010000004.1"/>
</dbReference>
<sequence length="744" mass="77723">MKKWFLSICAAVLAASTLAGAPAAAAADCGGPLAIGEVATCASISGTQEQVYFVSVPKANDVLYTMLTRGSGESPRAAVTGPTGAAVCTILSDAGRCELKSAGTYKIVVSLYFEGTGDYTLGVQSLKSPSACTTLPASFFSFASTGQAGSLPAGAPGDCFRFNQPTGSVLRLWSPKGNGDIQGDILDADLQYVCQIRYAQNCTLTGSGPYRLNLAEAYGNPTPYTLRMSRISNAAGCQVLRTAPFGDPSAYEGTGSLPQQEDIACHKTRVTAPGTLGVRIFDVQSISWTVYDDAGQAICSKGGQEPCALPAAGDYTVIAESGHWEPIDYRIAVNALARTTGCAAATGLSWAADALVVHQSSPVQTNCHPFRGTAGDRVIAYASSTSYNEVRKTIVDSTGAAVCTGFSEEDGCVLPATGTYRVVSYLTMWGPDATDETYELQVRRLSQPAGCPVVRPGAYNAPPSGALGPIRCRTLVVTEPGAYTVRGFDDENYPKYGQLYDGSGLKVRAYNLPAGRFTWVVGGGAPDVIDNNVTYVTSVLPAKPSGCPAVTAGAAWQAEYTQPGQVFCRSLDVPQGARLAQFRPTDGVLPEARLLDGAGNYVCDSATLNQYSCPLGEPGPYTAVLEQRQGVAPGAFATAFTRVDGATDCPVLPADGTTVQTGEDRFTACFTIPADQHGATEKFTYQRISGAGTARLSVFTGEGVRYCRTGDAPERTVTCTTPAGPLTVVLEGPLAGGEFRLTRG</sequence>
<name>A0ABS1VM82_9ACTN</name>
<evidence type="ECO:0000313" key="2">
    <source>
        <dbReference type="EMBL" id="MBL7255768.1"/>
    </source>
</evidence>
<reference evidence="2 3" key="1">
    <citation type="submission" date="2021-01" db="EMBL/GenBank/DDBJ databases">
        <title>Actinoplanes sp. nov. LDG1-01 isolated from lichen.</title>
        <authorList>
            <person name="Saeng-In P."/>
            <person name="Phongsopitanun W."/>
            <person name="Kanchanasin P."/>
            <person name="Yuki M."/>
            <person name="Kudo T."/>
            <person name="Ohkuma M."/>
            <person name="Tanasupawat S."/>
        </authorList>
    </citation>
    <scope>NUCLEOTIDE SEQUENCE [LARGE SCALE GENOMIC DNA]</scope>
    <source>
        <strain evidence="2 3">LDG1-01</strain>
    </source>
</reference>
<keyword evidence="1" id="KW-0732">Signal</keyword>
<organism evidence="2 3">
    <name type="scientific">Paractinoplanes lichenicola</name>
    <dbReference type="NCBI Taxonomy" id="2802976"/>
    <lineage>
        <taxon>Bacteria</taxon>
        <taxon>Bacillati</taxon>
        <taxon>Actinomycetota</taxon>
        <taxon>Actinomycetes</taxon>
        <taxon>Micromonosporales</taxon>
        <taxon>Micromonosporaceae</taxon>
        <taxon>Paractinoplanes</taxon>
    </lineage>
</organism>
<accession>A0ABS1VM82</accession>
<feature type="signal peptide" evidence="1">
    <location>
        <begin position="1"/>
        <end position="21"/>
    </location>
</feature>
<proteinExistence type="predicted"/>
<dbReference type="EMBL" id="JAENHO010000004">
    <property type="protein sequence ID" value="MBL7255768.1"/>
    <property type="molecule type" value="Genomic_DNA"/>
</dbReference>
<evidence type="ECO:0000313" key="3">
    <source>
        <dbReference type="Proteomes" id="UP000598996"/>
    </source>
</evidence>
<dbReference type="Proteomes" id="UP000598996">
    <property type="component" value="Unassembled WGS sequence"/>
</dbReference>
<feature type="chain" id="PRO_5045087607" evidence="1">
    <location>
        <begin position="22"/>
        <end position="744"/>
    </location>
</feature>
<keyword evidence="3" id="KW-1185">Reference proteome</keyword>
<evidence type="ECO:0000256" key="1">
    <source>
        <dbReference type="SAM" id="SignalP"/>
    </source>
</evidence>
<comment type="caution">
    <text evidence="2">The sequence shown here is derived from an EMBL/GenBank/DDBJ whole genome shotgun (WGS) entry which is preliminary data.</text>
</comment>